<keyword evidence="2" id="KW-1185">Reference proteome</keyword>
<organism evidence="1 2">
    <name type="scientific">Aphis glycines</name>
    <name type="common">Soybean aphid</name>
    <dbReference type="NCBI Taxonomy" id="307491"/>
    <lineage>
        <taxon>Eukaryota</taxon>
        <taxon>Metazoa</taxon>
        <taxon>Ecdysozoa</taxon>
        <taxon>Arthropoda</taxon>
        <taxon>Hexapoda</taxon>
        <taxon>Insecta</taxon>
        <taxon>Pterygota</taxon>
        <taxon>Neoptera</taxon>
        <taxon>Paraneoptera</taxon>
        <taxon>Hemiptera</taxon>
        <taxon>Sternorrhyncha</taxon>
        <taxon>Aphidomorpha</taxon>
        <taxon>Aphidoidea</taxon>
        <taxon>Aphididae</taxon>
        <taxon>Aphidini</taxon>
        <taxon>Aphis</taxon>
        <taxon>Aphis</taxon>
    </lineage>
</organism>
<comment type="caution">
    <text evidence="1">The sequence shown here is derived from an EMBL/GenBank/DDBJ whole genome shotgun (WGS) entry which is preliminary data.</text>
</comment>
<sequence length="182" mass="21199">MNYEVPIYSMKLTFVPLFTRTAQLYIDCLFCTHPFIQYISILLYPFPSMNPDNSNSTNYFKVEYLFRFEKGDKNKENMNSFNSTLSRLQVYEQALALIDLDSDELAPINKFKIGYNFLSLINYNYDRNDMTDELELFILEPETEDVDTTVLLLPFELITDVVLFSLRLSLKIAVKSAEPNCG</sequence>
<proteinExistence type="predicted"/>
<evidence type="ECO:0000313" key="2">
    <source>
        <dbReference type="Proteomes" id="UP000475862"/>
    </source>
</evidence>
<gene>
    <name evidence="1" type="ORF">AGLY_007717</name>
</gene>
<dbReference type="AlphaFoldDB" id="A0A6G0TQ26"/>
<reference evidence="1 2" key="1">
    <citation type="submission" date="2019-08" db="EMBL/GenBank/DDBJ databases">
        <title>The genome of the soybean aphid Biotype 1, its phylome, world population structure and adaptation to the North American continent.</title>
        <authorList>
            <person name="Giordano R."/>
            <person name="Donthu R.K."/>
            <person name="Hernandez A.G."/>
            <person name="Wright C.L."/>
            <person name="Zimin A.V."/>
        </authorList>
    </citation>
    <scope>NUCLEOTIDE SEQUENCE [LARGE SCALE GENOMIC DNA]</scope>
    <source>
        <tissue evidence="1">Whole aphids</tissue>
    </source>
</reference>
<protein>
    <submittedName>
        <fullName evidence="1">Uncharacterized protein</fullName>
    </submittedName>
</protein>
<evidence type="ECO:0000313" key="1">
    <source>
        <dbReference type="EMBL" id="KAE9535816.1"/>
    </source>
</evidence>
<accession>A0A6G0TQ26</accession>
<dbReference type="Proteomes" id="UP000475862">
    <property type="component" value="Unassembled WGS sequence"/>
</dbReference>
<dbReference type="EMBL" id="VYZN01000025">
    <property type="protein sequence ID" value="KAE9535816.1"/>
    <property type="molecule type" value="Genomic_DNA"/>
</dbReference>
<name>A0A6G0TQ26_APHGL</name>